<keyword evidence="3" id="KW-1185">Reference proteome</keyword>
<evidence type="ECO:0000313" key="2">
    <source>
        <dbReference type="EMBL" id="QEO17572.1"/>
    </source>
</evidence>
<organism evidence="2 3">
    <name type="scientific">Acetobacter vaccinii</name>
    <dbReference type="NCBI Taxonomy" id="2592655"/>
    <lineage>
        <taxon>Bacteria</taxon>
        <taxon>Pseudomonadati</taxon>
        <taxon>Pseudomonadota</taxon>
        <taxon>Alphaproteobacteria</taxon>
        <taxon>Acetobacterales</taxon>
        <taxon>Acetobacteraceae</taxon>
        <taxon>Acetobacter</taxon>
    </lineage>
</organism>
<feature type="chain" id="PRO_5022745349" evidence="1">
    <location>
        <begin position="32"/>
        <end position="181"/>
    </location>
</feature>
<name>A0A5C1YS31_9PROT</name>
<keyword evidence="1" id="KW-0732">Signal</keyword>
<dbReference type="AlphaFoldDB" id="A0A5C1YS31"/>
<protein>
    <submittedName>
        <fullName evidence="2">Uncharacterized protein</fullName>
    </submittedName>
</protein>
<dbReference type="Proteomes" id="UP000324536">
    <property type="component" value="Chromosome"/>
</dbReference>
<accession>A0A5C1YS31</accession>
<feature type="signal peptide" evidence="1">
    <location>
        <begin position="1"/>
        <end position="31"/>
    </location>
</feature>
<gene>
    <name evidence="2" type="ORF">FLP30_07415</name>
</gene>
<dbReference type="EMBL" id="CP043506">
    <property type="protein sequence ID" value="QEO17572.1"/>
    <property type="molecule type" value="Genomic_DNA"/>
</dbReference>
<dbReference type="KEGG" id="acek:FLP30_07415"/>
<sequence>MRRWNSMSFLRKGFLVLAGALPLLAAGVTQAQTTATNRPPALTPEQVAIMRHDMDTALHYKLAPDVLPRLTATLQAIQTAGIQPPARYGMSLDQQIQFVEQVKGLSAILKDHGFTPRDFVMSLTCVGLTGSLMNIPAGQEAGGDLTKPEPQNVALLRANPQALQALASVIRAEKPATASAQ</sequence>
<evidence type="ECO:0000256" key="1">
    <source>
        <dbReference type="SAM" id="SignalP"/>
    </source>
</evidence>
<dbReference type="OrthoDB" id="7281407at2"/>
<proteinExistence type="predicted"/>
<evidence type="ECO:0000313" key="3">
    <source>
        <dbReference type="Proteomes" id="UP000324536"/>
    </source>
</evidence>
<reference evidence="2 3" key="1">
    <citation type="submission" date="2019-09" db="EMBL/GenBank/DDBJ databases">
        <title>Genome sequencing of strain KACC 21233.</title>
        <authorList>
            <person name="Heo J."/>
            <person name="Kim S.-J."/>
            <person name="Kim J.-S."/>
            <person name="Hong S.-B."/>
            <person name="Kwon S.-W."/>
        </authorList>
    </citation>
    <scope>NUCLEOTIDE SEQUENCE [LARGE SCALE GENOMIC DNA]</scope>
    <source>
        <strain evidence="2 3">KACC 21233</strain>
    </source>
</reference>